<evidence type="ECO:0000313" key="3">
    <source>
        <dbReference type="Proteomes" id="UP001160148"/>
    </source>
</evidence>
<reference evidence="2 3" key="1">
    <citation type="submission" date="2023-01" db="EMBL/GenBank/DDBJ databases">
        <authorList>
            <person name="Whitehead M."/>
        </authorList>
    </citation>
    <scope>NUCLEOTIDE SEQUENCE [LARGE SCALE GENOMIC DNA]</scope>
</reference>
<accession>A0AAV0VWF8</accession>
<comment type="caution">
    <text evidence="2">The sequence shown here is derived from an EMBL/GenBank/DDBJ whole genome shotgun (WGS) entry which is preliminary data.</text>
</comment>
<dbReference type="EMBL" id="CARXXK010000001">
    <property type="protein sequence ID" value="CAI6347980.1"/>
    <property type="molecule type" value="Genomic_DNA"/>
</dbReference>
<dbReference type="AlphaFoldDB" id="A0AAV0VWF8"/>
<dbReference type="Proteomes" id="UP001160148">
    <property type="component" value="Unassembled WGS sequence"/>
</dbReference>
<organism evidence="2 3">
    <name type="scientific">Macrosiphum euphorbiae</name>
    <name type="common">potato aphid</name>
    <dbReference type="NCBI Taxonomy" id="13131"/>
    <lineage>
        <taxon>Eukaryota</taxon>
        <taxon>Metazoa</taxon>
        <taxon>Ecdysozoa</taxon>
        <taxon>Arthropoda</taxon>
        <taxon>Hexapoda</taxon>
        <taxon>Insecta</taxon>
        <taxon>Pterygota</taxon>
        <taxon>Neoptera</taxon>
        <taxon>Paraneoptera</taxon>
        <taxon>Hemiptera</taxon>
        <taxon>Sternorrhyncha</taxon>
        <taxon>Aphidomorpha</taxon>
        <taxon>Aphidoidea</taxon>
        <taxon>Aphididae</taxon>
        <taxon>Macrosiphini</taxon>
        <taxon>Macrosiphum</taxon>
    </lineage>
</organism>
<proteinExistence type="predicted"/>
<evidence type="ECO:0000313" key="2">
    <source>
        <dbReference type="EMBL" id="CAI6347980.1"/>
    </source>
</evidence>
<feature type="region of interest" description="Disordered" evidence="1">
    <location>
        <begin position="47"/>
        <end position="67"/>
    </location>
</feature>
<gene>
    <name evidence="2" type="ORF">MEUPH1_LOCUS4704</name>
</gene>
<keyword evidence="3" id="KW-1185">Reference proteome</keyword>
<name>A0AAV0VWF8_9HEMI</name>
<protein>
    <submittedName>
        <fullName evidence="2">Uncharacterized protein</fullName>
    </submittedName>
</protein>
<sequence>MIVMMTKQREWVEKLSLPYMNQYASIRSTVTQRMKAVKISYPGPGDTARAWPSDNMSPPTLHRGGGGLGPGKLVWSVVMLPSGEVVSAPTVTTKV</sequence>
<evidence type="ECO:0000256" key="1">
    <source>
        <dbReference type="SAM" id="MobiDB-lite"/>
    </source>
</evidence>